<feature type="signal peptide" evidence="1">
    <location>
        <begin position="1"/>
        <end position="22"/>
    </location>
</feature>
<keyword evidence="1" id="KW-0732">Signal</keyword>
<gene>
    <name evidence="3" type="ORF">G8C28_000972</name>
    <name evidence="2" type="ORF">G8C30_000304</name>
</gene>
<sequence>MVLHHSAKLLFLLLFVSCVTDASKLTVNRATSEPVRFIFRANCVVNGTVRVGQTCQTIWTVPPGWRYTVIANSSDNDGLCLNGTYHSHSFSASPGRVLNSGETLSTTAKIPQQITWINSALCWVGYTVEAVMVDEALAKNANMSIRHITSPDFKWGVWDRAKVGNNSWSPTITNASSYSMIEAANAAGRLQSVTLDVVDNIDMRPGDIKRLFTVDNGNTGSGTVKITKSGDVASDIDVYKNGSSVKGCDGIFQAGGEYCEVRAAPSPGWYGVRQGVININLTIN</sequence>
<feature type="chain" id="PRO_5036396662" description="Fimbrial protein" evidence="1">
    <location>
        <begin position="23"/>
        <end position="284"/>
    </location>
</feature>
<proteinExistence type="predicted"/>
<evidence type="ECO:0000313" key="2">
    <source>
        <dbReference type="EMBL" id="HAF3780578.1"/>
    </source>
</evidence>
<evidence type="ECO:0000256" key="1">
    <source>
        <dbReference type="SAM" id="SignalP"/>
    </source>
</evidence>
<reference evidence="2" key="1">
    <citation type="journal article" date="2018" name="Genome Biol.">
        <title>SKESA: strategic k-mer extension for scrupulous assemblies.</title>
        <authorList>
            <person name="Souvorov A."/>
            <person name="Agarwala R."/>
            <person name="Lipman D.J."/>
        </authorList>
    </citation>
    <scope>NUCLEOTIDE SEQUENCE</scope>
    <source>
        <strain evidence="2">MA.BD-OM-2007-08-002990</strain>
        <strain evidence="3">MA.BD-PM-2007-01-000703</strain>
    </source>
</reference>
<dbReference type="AlphaFoldDB" id="A0A746I347"/>
<reference evidence="2" key="2">
    <citation type="submission" date="2020-02" db="EMBL/GenBank/DDBJ databases">
        <authorList>
            <consortium name="NCBI Pathogen Detection Project"/>
        </authorList>
    </citation>
    <scope>NUCLEOTIDE SEQUENCE</scope>
    <source>
        <strain evidence="2">MA.BD-OM-2007-08-002990</strain>
        <strain evidence="3">MA.BD-PM-2007-01-000703</strain>
    </source>
</reference>
<name>A0A746I347_SALER</name>
<dbReference type="EMBL" id="DAAUZY010000001">
    <property type="protein sequence ID" value="HAF3780578.1"/>
    <property type="molecule type" value="Genomic_DNA"/>
</dbReference>
<dbReference type="EMBL" id="DAAVKQ010000002">
    <property type="protein sequence ID" value="HAF5258414.1"/>
    <property type="molecule type" value="Genomic_DNA"/>
</dbReference>
<protein>
    <recommendedName>
        <fullName evidence="4">Fimbrial protein</fullName>
    </recommendedName>
</protein>
<evidence type="ECO:0000313" key="3">
    <source>
        <dbReference type="EMBL" id="HAF5258414.1"/>
    </source>
</evidence>
<accession>A0A746I347</accession>
<organism evidence="2">
    <name type="scientific">Salmonella enterica</name>
    <name type="common">Salmonella choleraesuis</name>
    <dbReference type="NCBI Taxonomy" id="28901"/>
    <lineage>
        <taxon>Bacteria</taxon>
        <taxon>Pseudomonadati</taxon>
        <taxon>Pseudomonadota</taxon>
        <taxon>Gammaproteobacteria</taxon>
        <taxon>Enterobacterales</taxon>
        <taxon>Enterobacteriaceae</taxon>
        <taxon>Salmonella</taxon>
    </lineage>
</organism>
<evidence type="ECO:0008006" key="4">
    <source>
        <dbReference type="Google" id="ProtNLM"/>
    </source>
</evidence>
<comment type="caution">
    <text evidence="2">The sequence shown here is derived from an EMBL/GenBank/DDBJ whole genome shotgun (WGS) entry which is preliminary data.</text>
</comment>